<organism evidence="2 3">
    <name type="scientific">Methanolobus sediminis</name>
    <dbReference type="NCBI Taxonomy" id="3072978"/>
    <lineage>
        <taxon>Archaea</taxon>
        <taxon>Methanobacteriati</taxon>
        <taxon>Methanobacteriota</taxon>
        <taxon>Stenosarchaea group</taxon>
        <taxon>Methanomicrobia</taxon>
        <taxon>Methanosarcinales</taxon>
        <taxon>Methanosarcinaceae</taxon>
        <taxon>Methanolobus</taxon>
    </lineage>
</organism>
<dbReference type="GeneID" id="84231299"/>
<sequence>MKIDPTDQDIKQIFDRIEEGIYDLQPDFQREIVWNKQKQQKLIDSIMRQWHVPPIHLVRIEGKNKFEVLDGKQRLSAIYSFMKDEFKFDSNLVLGSEELMIIDKKYYSEFPTEMKFRFDFTRIRILEVSDIKMDEATELFLRLNLGVTVSTSEKRNCIYGPTKDFLREILQNHPALFSKETLGFSNLRMAYQDALDKIYFLEKNGSLDSKPDARALEKMYFEDVVPGEVKANLIENLDSLESILDGFKYKLTKSTLMSYYWFLREQKKGHTIDEMKMADFLKAFEEWRLEQKNILEANYMPHPYYLEFENLLSEGWIDPSSLKGRNKILNAFYKQYLDNGDFGSSV</sequence>
<dbReference type="KEGG" id="mseb:RE474_01240"/>
<evidence type="ECO:0000313" key="3">
    <source>
        <dbReference type="Proteomes" id="UP001182908"/>
    </source>
</evidence>
<dbReference type="SUPFAM" id="SSF110849">
    <property type="entry name" value="ParB/Sulfiredoxin"/>
    <property type="match status" value="1"/>
</dbReference>
<proteinExistence type="predicted"/>
<feature type="domain" description="GmrSD restriction endonucleases N-terminal" evidence="1">
    <location>
        <begin position="10"/>
        <end position="159"/>
    </location>
</feature>
<evidence type="ECO:0000313" key="2">
    <source>
        <dbReference type="EMBL" id="WMW25374.1"/>
    </source>
</evidence>
<dbReference type="PANTHER" id="PTHR39639">
    <property type="entry name" value="CHROMOSOME 16, WHOLE GENOME SHOTGUN SEQUENCE"/>
    <property type="match status" value="1"/>
</dbReference>
<gene>
    <name evidence="2" type="ORF">RE474_01240</name>
</gene>
<dbReference type="AlphaFoldDB" id="A0AA51UKR8"/>
<dbReference type="InterPro" id="IPR004919">
    <property type="entry name" value="GmrSD_N"/>
</dbReference>
<accession>A0AA51UKR8</accession>
<dbReference type="PANTHER" id="PTHR39639:SF1">
    <property type="entry name" value="DUF262 DOMAIN-CONTAINING PROTEIN"/>
    <property type="match status" value="1"/>
</dbReference>
<dbReference type="Proteomes" id="UP001182908">
    <property type="component" value="Chromosome"/>
</dbReference>
<protein>
    <submittedName>
        <fullName evidence="2">DUF262 domain-containing protein</fullName>
    </submittedName>
</protein>
<name>A0AA51UKR8_9EURY</name>
<keyword evidence="3" id="KW-1185">Reference proteome</keyword>
<dbReference type="EMBL" id="CP133592">
    <property type="protein sequence ID" value="WMW25374.1"/>
    <property type="molecule type" value="Genomic_DNA"/>
</dbReference>
<reference evidence="2 3" key="1">
    <citation type="submission" date="2023-08" db="EMBL/GenBank/DDBJ databases">
        <title>Methanolobus mangrovi sp. nov. and Methanolobus sediminis sp. nov, two novel methylotrophic methanogens isolated from mangrove sediments in China.</title>
        <authorList>
            <person name="Zhou J."/>
        </authorList>
    </citation>
    <scope>NUCLEOTIDE SEQUENCE [LARGE SCALE GENOMIC DNA]</scope>
    <source>
        <strain evidence="2 3">FTZ6</strain>
    </source>
</reference>
<evidence type="ECO:0000259" key="1">
    <source>
        <dbReference type="Pfam" id="PF03235"/>
    </source>
</evidence>
<dbReference type="InterPro" id="IPR036086">
    <property type="entry name" value="ParB/Sulfiredoxin_sf"/>
</dbReference>
<dbReference type="Pfam" id="PF03235">
    <property type="entry name" value="GmrSD_N"/>
    <property type="match status" value="1"/>
</dbReference>
<dbReference type="RefSeq" id="WP_309311177.1">
    <property type="nucleotide sequence ID" value="NZ_CP133592.1"/>
</dbReference>